<keyword evidence="3" id="KW-0560">Oxidoreductase</keyword>
<dbReference type="InterPro" id="IPR046349">
    <property type="entry name" value="C1-like_sf"/>
</dbReference>
<evidence type="ECO:0000256" key="1">
    <source>
        <dbReference type="ARBA" id="ARBA00012612"/>
    </source>
</evidence>
<feature type="domain" description="Thioredoxin" evidence="8">
    <location>
        <begin position="368"/>
        <end position="528"/>
    </location>
</feature>
<comment type="similarity">
    <text evidence="5">Belongs to the nucleoredoxin family.</text>
</comment>
<evidence type="ECO:0000256" key="5">
    <source>
        <dbReference type="ARBA" id="ARBA00025782"/>
    </source>
</evidence>
<evidence type="ECO:0000256" key="2">
    <source>
        <dbReference type="ARBA" id="ARBA00022737"/>
    </source>
</evidence>
<evidence type="ECO:0000256" key="6">
    <source>
        <dbReference type="ARBA" id="ARBA00047388"/>
    </source>
</evidence>
<dbReference type="InterPro" id="IPR045870">
    <property type="entry name" value="TryX_NRX_thioredoxin_dom"/>
</dbReference>
<evidence type="ECO:0000259" key="8">
    <source>
        <dbReference type="PROSITE" id="PS51352"/>
    </source>
</evidence>
<dbReference type="EC" id="1.8.1.8" evidence="1"/>
<dbReference type="PROSITE" id="PS51352">
    <property type="entry name" value="THIOREDOXIN_2"/>
    <property type="match status" value="2"/>
</dbReference>
<dbReference type="GO" id="GO:0004791">
    <property type="term" value="F:thioredoxin-disulfide reductase (NADPH) activity"/>
    <property type="evidence" value="ECO:0007669"/>
    <property type="project" value="InterPro"/>
</dbReference>
<dbReference type="CDD" id="cd03009">
    <property type="entry name" value="TryX_like_TryX_NRX"/>
    <property type="match status" value="2"/>
</dbReference>
<dbReference type="Proteomes" id="UP000288805">
    <property type="component" value="Unassembled WGS sequence"/>
</dbReference>
<dbReference type="SUPFAM" id="SSF57889">
    <property type="entry name" value="Cysteine-rich domain"/>
    <property type="match status" value="1"/>
</dbReference>
<dbReference type="InterPro" id="IPR012336">
    <property type="entry name" value="Thioredoxin-like_fold"/>
</dbReference>
<gene>
    <name evidence="9" type="primary">VvCHDh000484_3</name>
    <name evidence="9" type="ORF">CK203_089645</name>
</gene>
<dbReference type="InterPro" id="IPR036249">
    <property type="entry name" value="Thioredoxin-like_sf"/>
</dbReference>
<dbReference type="EMBL" id="QGNW01001286">
    <property type="protein sequence ID" value="RVW47308.1"/>
    <property type="molecule type" value="Genomic_DNA"/>
</dbReference>
<evidence type="ECO:0000256" key="3">
    <source>
        <dbReference type="ARBA" id="ARBA00023002"/>
    </source>
</evidence>
<name>A0A438EI05_VITVI</name>
<dbReference type="Pfam" id="PF03107">
    <property type="entry name" value="C1_2"/>
    <property type="match status" value="1"/>
</dbReference>
<dbReference type="InterPro" id="IPR052259">
    <property type="entry name" value="Nucleoredoxin-like"/>
</dbReference>
<evidence type="ECO:0000256" key="4">
    <source>
        <dbReference type="ARBA" id="ARBA00023027"/>
    </source>
</evidence>
<dbReference type="Gene3D" id="3.40.30.10">
    <property type="entry name" value="Glutaredoxin"/>
    <property type="match status" value="3"/>
</dbReference>
<keyword evidence="4" id="KW-0520">NAD</keyword>
<dbReference type="PANTHER" id="PTHR13871:SF96">
    <property type="entry name" value="THIOREDOXIN DOMAIN-CONTAINING PROTEIN"/>
    <property type="match status" value="1"/>
</dbReference>
<dbReference type="InterPro" id="IPR004146">
    <property type="entry name" value="DC1"/>
</dbReference>
<dbReference type="AlphaFoldDB" id="A0A438EI05"/>
<reference evidence="9 10" key="1">
    <citation type="journal article" date="2018" name="PLoS Genet.">
        <title>Population sequencing reveals clonal diversity and ancestral inbreeding in the grapevine cultivar Chardonnay.</title>
        <authorList>
            <person name="Roach M.J."/>
            <person name="Johnson D.L."/>
            <person name="Bohlmann J."/>
            <person name="van Vuuren H.J."/>
            <person name="Jones S.J."/>
            <person name="Pretorius I.S."/>
            <person name="Schmidt S.A."/>
            <person name="Borneman A.R."/>
        </authorList>
    </citation>
    <scope>NUCLEOTIDE SEQUENCE [LARGE SCALE GENOMIC DNA]</scope>
    <source>
        <strain evidence="10">cv. Chardonnay</strain>
        <tissue evidence="9">Leaf</tissue>
    </source>
</reference>
<comment type="catalytic activity">
    <reaction evidence="6">
        <text>[protein]-dithiol + NAD(+) = [protein]-disulfide + NADH + H(+)</text>
        <dbReference type="Rhea" id="RHEA:18749"/>
        <dbReference type="Rhea" id="RHEA-COMP:10593"/>
        <dbReference type="Rhea" id="RHEA-COMP:10594"/>
        <dbReference type="ChEBI" id="CHEBI:15378"/>
        <dbReference type="ChEBI" id="CHEBI:29950"/>
        <dbReference type="ChEBI" id="CHEBI:50058"/>
        <dbReference type="ChEBI" id="CHEBI:57540"/>
        <dbReference type="ChEBI" id="CHEBI:57945"/>
        <dbReference type="EC" id="1.8.1.8"/>
    </reaction>
</comment>
<evidence type="ECO:0000313" key="10">
    <source>
        <dbReference type="Proteomes" id="UP000288805"/>
    </source>
</evidence>
<dbReference type="PANTHER" id="PTHR13871">
    <property type="entry name" value="THIOREDOXIN"/>
    <property type="match status" value="1"/>
</dbReference>
<accession>A0A438EI05</accession>
<comment type="caution">
    <text evidence="9">The sequence shown here is derived from an EMBL/GenBank/DDBJ whole genome shotgun (WGS) entry which is preliminary data.</text>
</comment>
<dbReference type="Pfam" id="PF13905">
    <property type="entry name" value="Thioredoxin_8"/>
    <property type="match status" value="3"/>
</dbReference>
<keyword evidence="2" id="KW-0677">Repeat</keyword>
<dbReference type="SUPFAM" id="SSF52833">
    <property type="entry name" value="Thioredoxin-like"/>
    <property type="match status" value="3"/>
</dbReference>
<proteinExistence type="inferred from homology"/>
<evidence type="ECO:0000256" key="7">
    <source>
        <dbReference type="ARBA" id="ARBA00047804"/>
    </source>
</evidence>
<protein>
    <recommendedName>
        <fullName evidence="1">protein-disulfide reductase</fullName>
        <ecNumber evidence="1">1.8.1.8</ecNumber>
    </recommendedName>
</protein>
<evidence type="ECO:0000313" key="9">
    <source>
        <dbReference type="EMBL" id="RVW47308.1"/>
    </source>
</evidence>
<sequence length="617" mass="69515">MIKVGISTPGEARTSYSTPTYKYDSSVPTEPQFLDFIFHSYSDCNRNMDCEDGSAVHDVVSVLSSPNRDYLIRNNGNQVKITSLRGKKIGLYFSASWCGPCRRFTPELVEVYNGLSLKGDFEITFVSADEDDEMFKEYFSEMPWLAIPFSDSDTRDHLDELFRVSGIPHIVIIGENGKVLTDSGVEIIREYGVEGFPFTSERIKELKEQEEVAKREQSLRSILVSDSRDFVISANGMKVPISKLEGRLVGLYFSLSSYKLCVDFTSKLVDVYAKVKAMGESFEIVLISFDDDEESFNEGLGSMPWFALPFKDESCRKLARYFELSTVPTLVMIGPDGKTLHSNVVEAIEEYGIQAYPFTPAKFAELEEIEKAKQEAQTLESILVSGNRDYLIGKHGVKVPVSDLVGKNILLYFSAQWCSPCRAFVPKLTDAYHKIKAKDSGFEVIFISSDKDQTSFDDFFSEMPWLALPFGDERKESLSKMFKVQGIPKVVAIGPTGRTITTQARDLVADHGADAYPFTDERLQEIEAQYEMAKGWPDKLSHALHEEHELALTQHQIYKCDGCDEEGHVWAFSCEECDFDLHPKCALEDGKGTEDDAMDEEKPEEGWICDGKVCFKA</sequence>
<organism evidence="9 10">
    <name type="scientific">Vitis vinifera</name>
    <name type="common">Grape</name>
    <dbReference type="NCBI Taxonomy" id="29760"/>
    <lineage>
        <taxon>Eukaryota</taxon>
        <taxon>Viridiplantae</taxon>
        <taxon>Streptophyta</taxon>
        <taxon>Embryophyta</taxon>
        <taxon>Tracheophyta</taxon>
        <taxon>Spermatophyta</taxon>
        <taxon>Magnoliopsida</taxon>
        <taxon>eudicotyledons</taxon>
        <taxon>Gunneridae</taxon>
        <taxon>Pentapetalae</taxon>
        <taxon>rosids</taxon>
        <taxon>Vitales</taxon>
        <taxon>Vitaceae</taxon>
        <taxon>Viteae</taxon>
        <taxon>Vitis</taxon>
    </lineage>
</organism>
<feature type="domain" description="Thioredoxin" evidence="8">
    <location>
        <begin position="54"/>
        <end position="208"/>
    </location>
</feature>
<dbReference type="InterPro" id="IPR013766">
    <property type="entry name" value="Thioredoxin_domain"/>
</dbReference>
<comment type="catalytic activity">
    <reaction evidence="7">
        <text>[protein]-dithiol + NADP(+) = [protein]-disulfide + NADPH + H(+)</text>
        <dbReference type="Rhea" id="RHEA:18753"/>
        <dbReference type="Rhea" id="RHEA-COMP:10593"/>
        <dbReference type="Rhea" id="RHEA-COMP:10594"/>
        <dbReference type="ChEBI" id="CHEBI:15378"/>
        <dbReference type="ChEBI" id="CHEBI:29950"/>
        <dbReference type="ChEBI" id="CHEBI:50058"/>
        <dbReference type="ChEBI" id="CHEBI:57783"/>
        <dbReference type="ChEBI" id="CHEBI:58349"/>
        <dbReference type="EC" id="1.8.1.8"/>
    </reaction>
</comment>